<feature type="domain" description="PUB" evidence="2">
    <location>
        <begin position="119"/>
        <end position="184"/>
    </location>
</feature>
<evidence type="ECO:0000313" key="3">
    <source>
        <dbReference type="EMBL" id="GBG26539.1"/>
    </source>
</evidence>
<accession>A0A2R5G896</accession>
<dbReference type="InterPro" id="IPR036339">
    <property type="entry name" value="PUB-like_dom_sf"/>
</dbReference>
<evidence type="ECO:0000313" key="4">
    <source>
        <dbReference type="Proteomes" id="UP000241890"/>
    </source>
</evidence>
<dbReference type="SUPFAM" id="SSF143503">
    <property type="entry name" value="PUG domain-like"/>
    <property type="match status" value="1"/>
</dbReference>
<comment type="caution">
    <text evidence="3">The sequence shown here is derived from an EMBL/GenBank/DDBJ whole genome shotgun (WGS) entry which is preliminary data.</text>
</comment>
<evidence type="ECO:0000256" key="1">
    <source>
        <dbReference type="SAM" id="MobiDB-lite"/>
    </source>
</evidence>
<gene>
    <name evidence="3" type="ORF">FCC1311_027602</name>
</gene>
<proteinExistence type="predicted"/>
<dbReference type="PANTHER" id="PTHR46713">
    <property type="entry name" value="F13M7.16 PROTEIN"/>
    <property type="match status" value="1"/>
</dbReference>
<keyword evidence="4" id="KW-1185">Reference proteome</keyword>
<dbReference type="Pfam" id="PF09409">
    <property type="entry name" value="PUB"/>
    <property type="match status" value="1"/>
</dbReference>
<dbReference type="OrthoDB" id="2121326at2759"/>
<protein>
    <submittedName>
        <fullName evidence="3">UBX domain-containing protein 6</fullName>
    </submittedName>
</protein>
<dbReference type="Gene3D" id="1.20.58.2190">
    <property type="match status" value="1"/>
</dbReference>
<dbReference type="InterPro" id="IPR018997">
    <property type="entry name" value="PUB_domain"/>
</dbReference>
<dbReference type="SMART" id="SM00580">
    <property type="entry name" value="PUG"/>
    <property type="match status" value="1"/>
</dbReference>
<dbReference type="PANTHER" id="PTHR46713:SF1">
    <property type="entry name" value="F13M7.16 PROTEIN"/>
    <property type="match status" value="1"/>
</dbReference>
<dbReference type="EMBL" id="BEYU01000021">
    <property type="protein sequence ID" value="GBG26539.1"/>
    <property type="molecule type" value="Genomic_DNA"/>
</dbReference>
<dbReference type="Proteomes" id="UP000241890">
    <property type="component" value="Unassembled WGS sequence"/>
</dbReference>
<dbReference type="AlphaFoldDB" id="A0A2R5G896"/>
<sequence length="205" mass="22888">MAHQKLVLSVLLRREEHEKLQREREIELEKREKAAFKAQRDRLRQEIANDKAERAAEAARRRGETPDQVKKAFQEAYDRALGKEKDQEKAAQKAALSAEEKMDAAIKDLAAYRAGGDGERALSTIKKMLSNIVSTPEEPKFKQINLQNAAFKKRVASLMGGVALFKACGFNKDTVQQKLILEDDALNVSLLETAVSKIDAALAKA</sequence>
<reference evidence="3 4" key="1">
    <citation type="submission" date="2017-12" db="EMBL/GenBank/DDBJ databases">
        <title>Sequencing, de novo assembly and annotation of complete genome of a new Thraustochytrid species, strain FCC1311.</title>
        <authorList>
            <person name="Sedici K."/>
            <person name="Godart F."/>
            <person name="Aiese Cigliano R."/>
            <person name="Sanseverino W."/>
            <person name="Barakat M."/>
            <person name="Ortet P."/>
            <person name="Marechal E."/>
            <person name="Cagnac O."/>
            <person name="Amato A."/>
        </authorList>
    </citation>
    <scope>NUCLEOTIDE SEQUENCE [LARGE SCALE GENOMIC DNA]</scope>
</reference>
<name>A0A2R5G896_9STRA</name>
<evidence type="ECO:0000259" key="2">
    <source>
        <dbReference type="Pfam" id="PF09409"/>
    </source>
</evidence>
<feature type="region of interest" description="Disordered" evidence="1">
    <location>
        <begin position="49"/>
        <end position="69"/>
    </location>
</feature>
<dbReference type="InParanoid" id="A0A2R5G896"/>
<organism evidence="3 4">
    <name type="scientific">Hondaea fermentalgiana</name>
    <dbReference type="NCBI Taxonomy" id="2315210"/>
    <lineage>
        <taxon>Eukaryota</taxon>
        <taxon>Sar</taxon>
        <taxon>Stramenopiles</taxon>
        <taxon>Bigyra</taxon>
        <taxon>Labyrinthulomycetes</taxon>
        <taxon>Thraustochytrida</taxon>
        <taxon>Thraustochytriidae</taxon>
        <taxon>Hondaea</taxon>
    </lineage>
</organism>